<sequence>MSKQLHKLSAREVATLTKPGRHSDGGGLYLNVTASGARSWVFMWKLAGKRREMGLGSLRDVPLAKARQRAAVAREMLVDGLDPLAARDRPKAMTFGEAADALIENMSGSWRNEKHRAQWKMTLTVYCEPLRSKPVAEIGTEDVLKVLQPLWTAKPETASRLRGRIERVLDFARARGQRSGENPARWRGHLDALLPKRARLTRGHHAALPFDEVPAFMASLREREGIAPRALEFAILTAARSGEALGAKWEEFDLDARVWTVPATRMKASRVHRVPLSERAVEILRQMAQAQLSEFVFPGLKRNRSLSGMALEMVLRRMKVDVTVHGFRSAFRDWAGERTHFPREIAEAALAHLVGDAVERAYRRGDALEKRRKLMEAWARFLEPKAGATIVPLERRAVKE</sequence>
<dbReference type="Pfam" id="PF00589">
    <property type="entry name" value="Phage_integrase"/>
    <property type="match status" value="1"/>
</dbReference>
<keyword evidence="3 5" id="KW-0238">DNA-binding</keyword>
<dbReference type="InterPro" id="IPR053876">
    <property type="entry name" value="Phage_int_M"/>
</dbReference>
<name>A0ABV6Y532_9HYPH</name>
<dbReference type="InterPro" id="IPR010998">
    <property type="entry name" value="Integrase_recombinase_N"/>
</dbReference>
<dbReference type="PANTHER" id="PTHR30629:SF2">
    <property type="entry name" value="PROPHAGE INTEGRASE INTS-RELATED"/>
    <property type="match status" value="1"/>
</dbReference>
<keyword evidence="2" id="KW-0229">DNA integration</keyword>
<dbReference type="PROSITE" id="PS51898">
    <property type="entry name" value="TYR_RECOMBINASE"/>
    <property type="match status" value="1"/>
</dbReference>
<accession>A0ABV6Y532</accession>
<dbReference type="PROSITE" id="PS51900">
    <property type="entry name" value="CB"/>
    <property type="match status" value="1"/>
</dbReference>
<comment type="caution">
    <text evidence="8">The sequence shown here is derived from an EMBL/GenBank/DDBJ whole genome shotgun (WGS) entry which is preliminary data.</text>
</comment>
<evidence type="ECO:0000256" key="2">
    <source>
        <dbReference type="ARBA" id="ARBA00022908"/>
    </source>
</evidence>
<evidence type="ECO:0000313" key="8">
    <source>
        <dbReference type="EMBL" id="MFC1456390.1"/>
    </source>
</evidence>
<evidence type="ECO:0000256" key="5">
    <source>
        <dbReference type="PROSITE-ProRule" id="PRU01248"/>
    </source>
</evidence>
<feature type="domain" description="Tyr recombinase" evidence="6">
    <location>
        <begin position="203"/>
        <end position="375"/>
    </location>
</feature>
<organism evidence="8 9">
    <name type="scientific">Microvirga arabica</name>
    <dbReference type="NCBI Taxonomy" id="1128671"/>
    <lineage>
        <taxon>Bacteria</taxon>
        <taxon>Pseudomonadati</taxon>
        <taxon>Pseudomonadota</taxon>
        <taxon>Alphaproteobacteria</taxon>
        <taxon>Hyphomicrobiales</taxon>
        <taxon>Methylobacteriaceae</taxon>
        <taxon>Microvirga</taxon>
    </lineage>
</organism>
<gene>
    <name evidence="8" type="ORF">ACETIH_06570</name>
</gene>
<dbReference type="RefSeq" id="WP_377029162.1">
    <property type="nucleotide sequence ID" value="NZ_JBHOMY010000013.1"/>
</dbReference>
<dbReference type="Gene3D" id="1.10.443.10">
    <property type="entry name" value="Intergrase catalytic core"/>
    <property type="match status" value="1"/>
</dbReference>
<dbReference type="Gene3D" id="1.10.150.130">
    <property type="match status" value="1"/>
</dbReference>
<proteinExistence type="inferred from homology"/>
<dbReference type="InterPro" id="IPR002104">
    <property type="entry name" value="Integrase_catalytic"/>
</dbReference>
<dbReference type="Pfam" id="PF13356">
    <property type="entry name" value="Arm-DNA-bind_3"/>
    <property type="match status" value="1"/>
</dbReference>
<keyword evidence="4" id="KW-0233">DNA recombination</keyword>
<dbReference type="Gene3D" id="3.30.160.390">
    <property type="entry name" value="Integrase, DNA-binding domain"/>
    <property type="match status" value="1"/>
</dbReference>
<dbReference type="PANTHER" id="PTHR30629">
    <property type="entry name" value="PROPHAGE INTEGRASE"/>
    <property type="match status" value="1"/>
</dbReference>
<comment type="similarity">
    <text evidence="1">Belongs to the 'phage' integrase family.</text>
</comment>
<evidence type="ECO:0000259" key="7">
    <source>
        <dbReference type="PROSITE" id="PS51900"/>
    </source>
</evidence>
<dbReference type="InterPro" id="IPR050808">
    <property type="entry name" value="Phage_Integrase"/>
</dbReference>
<evidence type="ECO:0000256" key="1">
    <source>
        <dbReference type="ARBA" id="ARBA00008857"/>
    </source>
</evidence>
<reference evidence="8 9" key="1">
    <citation type="submission" date="2024-09" db="EMBL/GenBank/DDBJ databases">
        <title>Nodulacao em especies de Leguminosae Basais da Amazonia e Caracterizacao dos Rizobios e Bacterias Associadas aos Nodulos.</title>
        <authorList>
            <person name="Jambeiro I.C.A."/>
            <person name="Lopes I.S."/>
            <person name="Aguiar E.R.G.R."/>
            <person name="Santos A.F.J."/>
            <person name="Dos Santos J.M.F."/>
            <person name="Gross E."/>
        </authorList>
    </citation>
    <scope>NUCLEOTIDE SEQUENCE [LARGE SCALE GENOMIC DNA]</scope>
    <source>
        <strain evidence="8 9">BRUESC1165</strain>
    </source>
</reference>
<evidence type="ECO:0000256" key="3">
    <source>
        <dbReference type="ARBA" id="ARBA00023125"/>
    </source>
</evidence>
<dbReference type="InterPro" id="IPR013762">
    <property type="entry name" value="Integrase-like_cat_sf"/>
</dbReference>
<dbReference type="InterPro" id="IPR044068">
    <property type="entry name" value="CB"/>
</dbReference>
<protein>
    <submittedName>
        <fullName evidence="8">Tyrosine-type recombinase/integrase</fullName>
    </submittedName>
</protein>
<dbReference type="CDD" id="cd00801">
    <property type="entry name" value="INT_P4_C"/>
    <property type="match status" value="1"/>
</dbReference>
<evidence type="ECO:0000256" key="4">
    <source>
        <dbReference type="ARBA" id="ARBA00023172"/>
    </source>
</evidence>
<dbReference type="InterPro" id="IPR011010">
    <property type="entry name" value="DNA_brk_join_enz"/>
</dbReference>
<dbReference type="SUPFAM" id="SSF56349">
    <property type="entry name" value="DNA breaking-rejoining enzymes"/>
    <property type="match status" value="1"/>
</dbReference>
<keyword evidence="9" id="KW-1185">Reference proteome</keyword>
<evidence type="ECO:0000313" key="9">
    <source>
        <dbReference type="Proteomes" id="UP001593940"/>
    </source>
</evidence>
<dbReference type="EMBL" id="JBHOMY010000013">
    <property type="protein sequence ID" value="MFC1456390.1"/>
    <property type="molecule type" value="Genomic_DNA"/>
</dbReference>
<dbReference type="InterPro" id="IPR025166">
    <property type="entry name" value="Integrase_DNA_bind_dom"/>
</dbReference>
<dbReference type="Proteomes" id="UP001593940">
    <property type="component" value="Unassembled WGS sequence"/>
</dbReference>
<evidence type="ECO:0000259" key="6">
    <source>
        <dbReference type="PROSITE" id="PS51898"/>
    </source>
</evidence>
<feature type="domain" description="Core-binding (CB)" evidence="7">
    <location>
        <begin position="93"/>
        <end position="173"/>
    </location>
</feature>
<dbReference type="InterPro" id="IPR038488">
    <property type="entry name" value="Integrase_DNA-bd_sf"/>
</dbReference>
<dbReference type="Pfam" id="PF22022">
    <property type="entry name" value="Phage_int_M"/>
    <property type="match status" value="1"/>
</dbReference>